<feature type="signal peptide" evidence="4">
    <location>
        <begin position="1"/>
        <end position="17"/>
    </location>
</feature>
<protein>
    <recommendedName>
        <fullName evidence="7">HlyD family secretion protein</fullName>
    </recommendedName>
</protein>
<reference evidence="5" key="2">
    <citation type="submission" date="2020-09" db="EMBL/GenBank/DDBJ databases">
        <authorList>
            <person name="Sun Q."/>
            <person name="Kim S."/>
        </authorList>
    </citation>
    <scope>NUCLEOTIDE SEQUENCE</scope>
    <source>
        <strain evidence="5">KCTC 42731</strain>
    </source>
</reference>
<dbReference type="RefSeq" id="WP_189773782.1">
    <property type="nucleotide sequence ID" value="NZ_BNCK01000010.1"/>
</dbReference>
<evidence type="ECO:0008006" key="7">
    <source>
        <dbReference type="Google" id="ProtNLM"/>
    </source>
</evidence>
<comment type="caution">
    <text evidence="5">The sequence shown here is derived from an EMBL/GenBank/DDBJ whole genome shotgun (WGS) entry which is preliminary data.</text>
</comment>
<feature type="coiled-coil region" evidence="3">
    <location>
        <begin position="75"/>
        <end position="120"/>
    </location>
</feature>
<evidence type="ECO:0000313" key="5">
    <source>
        <dbReference type="EMBL" id="GHG04206.1"/>
    </source>
</evidence>
<organism evidence="5 6">
    <name type="scientific">Thalassotalea marina</name>
    <dbReference type="NCBI Taxonomy" id="1673741"/>
    <lineage>
        <taxon>Bacteria</taxon>
        <taxon>Pseudomonadati</taxon>
        <taxon>Pseudomonadota</taxon>
        <taxon>Gammaproteobacteria</taxon>
        <taxon>Alteromonadales</taxon>
        <taxon>Colwelliaceae</taxon>
        <taxon>Thalassotalea</taxon>
    </lineage>
</organism>
<dbReference type="InterPro" id="IPR050465">
    <property type="entry name" value="UPF0194_transport"/>
</dbReference>
<proteinExistence type="predicted"/>
<keyword evidence="4" id="KW-0732">Signal</keyword>
<dbReference type="AlphaFoldDB" id="A0A919ENV9"/>
<dbReference type="EMBL" id="BNCK01000010">
    <property type="protein sequence ID" value="GHG04206.1"/>
    <property type="molecule type" value="Genomic_DNA"/>
</dbReference>
<evidence type="ECO:0000256" key="4">
    <source>
        <dbReference type="SAM" id="SignalP"/>
    </source>
</evidence>
<gene>
    <name evidence="5" type="ORF">GCM10017161_37090</name>
</gene>
<dbReference type="Gene3D" id="2.40.30.170">
    <property type="match status" value="1"/>
</dbReference>
<sequence length="316" mass="35672">MRSLTLLLLLLANVSVAQENLLLSGRIKAGESQVFYSPKSDNWRTQIQWMLPEGEVAKTGDVVVVFDSGSIISTIEQTETNLIVAEDELHRITSEAAQNLLEAEHQVKRNELLLEKAKIDASVGKTYISQFNFEENQLKYEKAIVALAKAKDNLKQVKTSGEVQITKQKLTIEKHKRNLAYNQHKLAQMSLTAEREGPVIYGEHPWNGEKVFVGMTAQPSWKIAEIPSAKGMYIEAWLHEVDFKKVKAGISAVLTFDAYPQFQFNSNLESISTQPEERKEWGGDVYYRLQFPLQGNQSFPILPGMSVQIEMQGEQS</sequence>
<reference evidence="5" key="1">
    <citation type="journal article" date="2014" name="Int. J. Syst. Evol. Microbiol.">
        <title>Complete genome sequence of Corynebacterium casei LMG S-19264T (=DSM 44701T), isolated from a smear-ripened cheese.</title>
        <authorList>
            <consortium name="US DOE Joint Genome Institute (JGI-PGF)"/>
            <person name="Walter F."/>
            <person name="Albersmeier A."/>
            <person name="Kalinowski J."/>
            <person name="Ruckert C."/>
        </authorList>
    </citation>
    <scope>NUCLEOTIDE SEQUENCE</scope>
    <source>
        <strain evidence="5">KCTC 42731</strain>
    </source>
</reference>
<evidence type="ECO:0000256" key="1">
    <source>
        <dbReference type="ARBA" id="ARBA00004196"/>
    </source>
</evidence>
<feature type="chain" id="PRO_5037471432" description="HlyD family secretion protein" evidence="4">
    <location>
        <begin position="18"/>
        <end position="316"/>
    </location>
</feature>
<comment type="subcellular location">
    <subcellularLocation>
        <location evidence="1">Cell envelope</location>
    </subcellularLocation>
</comment>
<dbReference type="GO" id="GO:0030313">
    <property type="term" value="C:cell envelope"/>
    <property type="evidence" value="ECO:0007669"/>
    <property type="project" value="UniProtKB-SubCell"/>
</dbReference>
<evidence type="ECO:0000256" key="3">
    <source>
        <dbReference type="SAM" id="Coils"/>
    </source>
</evidence>
<dbReference type="PANTHER" id="PTHR32347">
    <property type="entry name" value="EFFLUX SYSTEM COMPONENT YKNX-RELATED"/>
    <property type="match status" value="1"/>
</dbReference>
<accession>A0A919ENV9</accession>
<keyword evidence="2 3" id="KW-0175">Coiled coil</keyword>
<keyword evidence="6" id="KW-1185">Reference proteome</keyword>
<evidence type="ECO:0000313" key="6">
    <source>
        <dbReference type="Proteomes" id="UP000623842"/>
    </source>
</evidence>
<evidence type="ECO:0000256" key="2">
    <source>
        <dbReference type="ARBA" id="ARBA00023054"/>
    </source>
</evidence>
<dbReference type="Proteomes" id="UP000623842">
    <property type="component" value="Unassembled WGS sequence"/>
</dbReference>
<name>A0A919ENV9_9GAMM</name>